<dbReference type="GO" id="GO:0055085">
    <property type="term" value="P:transmembrane transport"/>
    <property type="evidence" value="ECO:0007669"/>
    <property type="project" value="InterPro"/>
</dbReference>
<dbReference type="Proteomes" id="UP000245207">
    <property type="component" value="Unassembled WGS sequence"/>
</dbReference>
<dbReference type="STRING" id="35608.A0A2U1MJE2"/>
<organism evidence="7 8">
    <name type="scientific">Artemisia annua</name>
    <name type="common">Sweet wormwood</name>
    <dbReference type="NCBI Taxonomy" id="35608"/>
    <lineage>
        <taxon>Eukaryota</taxon>
        <taxon>Viridiplantae</taxon>
        <taxon>Streptophyta</taxon>
        <taxon>Embryophyta</taxon>
        <taxon>Tracheophyta</taxon>
        <taxon>Spermatophyta</taxon>
        <taxon>Magnoliopsida</taxon>
        <taxon>eudicotyledons</taxon>
        <taxon>Gunneridae</taxon>
        <taxon>Pentapetalae</taxon>
        <taxon>asterids</taxon>
        <taxon>campanulids</taxon>
        <taxon>Asterales</taxon>
        <taxon>Asteraceae</taxon>
        <taxon>Asteroideae</taxon>
        <taxon>Anthemideae</taxon>
        <taxon>Artemisiinae</taxon>
        <taxon>Artemisia</taxon>
    </lineage>
</organism>
<proteinExistence type="predicted"/>
<evidence type="ECO:0000256" key="2">
    <source>
        <dbReference type="ARBA" id="ARBA00022692"/>
    </source>
</evidence>
<reference evidence="7 8" key="1">
    <citation type="journal article" date="2018" name="Mol. Plant">
        <title>The genome of Artemisia annua provides insight into the evolution of Asteraceae family and artemisinin biosynthesis.</title>
        <authorList>
            <person name="Shen Q."/>
            <person name="Zhang L."/>
            <person name="Liao Z."/>
            <person name="Wang S."/>
            <person name="Yan T."/>
            <person name="Shi P."/>
            <person name="Liu M."/>
            <person name="Fu X."/>
            <person name="Pan Q."/>
            <person name="Wang Y."/>
            <person name="Lv Z."/>
            <person name="Lu X."/>
            <person name="Zhang F."/>
            <person name="Jiang W."/>
            <person name="Ma Y."/>
            <person name="Chen M."/>
            <person name="Hao X."/>
            <person name="Li L."/>
            <person name="Tang Y."/>
            <person name="Lv G."/>
            <person name="Zhou Y."/>
            <person name="Sun X."/>
            <person name="Brodelius P.E."/>
            <person name="Rose J.K.C."/>
            <person name="Tang K."/>
        </authorList>
    </citation>
    <scope>NUCLEOTIDE SEQUENCE [LARGE SCALE GENOMIC DNA]</scope>
    <source>
        <strain evidence="8">cv. Huhao1</strain>
        <tissue evidence="7">Leaf</tissue>
    </source>
</reference>
<keyword evidence="2 5" id="KW-0812">Transmembrane</keyword>
<comment type="caution">
    <text evidence="7">The sequence shown here is derived from an EMBL/GenBank/DDBJ whole genome shotgun (WGS) entry which is preliminary data.</text>
</comment>
<dbReference type="InterPro" id="IPR011547">
    <property type="entry name" value="SLC26A/SulP_dom"/>
</dbReference>
<protein>
    <submittedName>
        <fullName evidence="7">Sulfate transporter 1</fullName>
    </submittedName>
</protein>
<evidence type="ECO:0000256" key="1">
    <source>
        <dbReference type="ARBA" id="ARBA00004141"/>
    </source>
</evidence>
<dbReference type="GO" id="GO:0016020">
    <property type="term" value="C:membrane"/>
    <property type="evidence" value="ECO:0007669"/>
    <property type="project" value="UniProtKB-SubCell"/>
</dbReference>
<keyword evidence="4 5" id="KW-0472">Membrane</keyword>
<sequence length="190" mass="20897">MEVVKLESCRFEPFFAQPPLASLKIHQPLLHDGLDVELDAKCDVRTAHTVFAAPETQLDAEGPTILQAEDETVSKEKICSRDVAIGPVVVVSLLLGTMLQNEIDPKNKHNYQRLAFTATFFAGVAQFALGFFRLGFLIEFLSHAAIIGSMRGVAVTKQLKGLFGINDFKKKIDIVSAMRSIINLAQILTV</sequence>
<keyword evidence="8" id="KW-1185">Reference proteome</keyword>
<name>A0A2U1MJE2_ARTAN</name>
<evidence type="ECO:0000313" key="8">
    <source>
        <dbReference type="Proteomes" id="UP000245207"/>
    </source>
</evidence>
<dbReference type="EMBL" id="PKPP01005124">
    <property type="protein sequence ID" value="PWA61349.1"/>
    <property type="molecule type" value="Genomic_DNA"/>
</dbReference>
<dbReference type="AlphaFoldDB" id="A0A2U1MJE2"/>
<dbReference type="PANTHER" id="PTHR11814">
    <property type="entry name" value="SULFATE TRANSPORTER"/>
    <property type="match status" value="1"/>
</dbReference>
<accession>A0A2U1MJE2</accession>
<evidence type="ECO:0000256" key="3">
    <source>
        <dbReference type="ARBA" id="ARBA00022989"/>
    </source>
</evidence>
<gene>
    <name evidence="7" type="ORF">CTI12_AA374060</name>
</gene>
<feature type="transmembrane region" description="Helical" evidence="5">
    <location>
        <begin position="83"/>
        <end position="100"/>
    </location>
</feature>
<feature type="domain" description="SLC26A/SulP transporter" evidence="6">
    <location>
        <begin position="80"/>
        <end position="184"/>
    </location>
</feature>
<keyword evidence="3 5" id="KW-1133">Transmembrane helix</keyword>
<comment type="subcellular location">
    <subcellularLocation>
        <location evidence="1">Membrane</location>
        <topology evidence="1">Multi-pass membrane protein</topology>
    </subcellularLocation>
</comment>
<feature type="transmembrane region" description="Helical" evidence="5">
    <location>
        <begin position="120"/>
        <end position="141"/>
    </location>
</feature>
<evidence type="ECO:0000256" key="5">
    <source>
        <dbReference type="SAM" id="Phobius"/>
    </source>
</evidence>
<evidence type="ECO:0000259" key="6">
    <source>
        <dbReference type="Pfam" id="PF00916"/>
    </source>
</evidence>
<dbReference type="Pfam" id="PF00916">
    <property type="entry name" value="Sulfate_transp"/>
    <property type="match status" value="1"/>
</dbReference>
<evidence type="ECO:0000256" key="4">
    <source>
        <dbReference type="ARBA" id="ARBA00023136"/>
    </source>
</evidence>
<evidence type="ECO:0000313" key="7">
    <source>
        <dbReference type="EMBL" id="PWA61349.1"/>
    </source>
</evidence>
<dbReference type="OrthoDB" id="288203at2759"/>
<dbReference type="InterPro" id="IPR001902">
    <property type="entry name" value="SLC26A/SulP_fam"/>
</dbReference>